<dbReference type="InterPro" id="IPR001584">
    <property type="entry name" value="Integrase_cat-core"/>
</dbReference>
<proteinExistence type="predicted"/>
<reference evidence="2" key="1">
    <citation type="submission" date="2013-08" db="EMBL/GenBank/DDBJ databases">
        <authorList>
            <person name="Mendez C."/>
            <person name="Richter M."/>
            <person name="Ferrer M."/>
            <person name="Sanchez J."/>
        </authorList>
    </citation>
    <scope>NUCLEOTIDE SEQUENCE</scope>
</reference>
<dbReference type="GO" id="GO:0015074">
    <property type="term" value="P:DNA integration"/>
    <property type="evidence" value="ECO:0007669"/>
    <property type="project" value="InterPro"/>
</dbReference>
<feature type="domain" description="Integrase catalytic" evidence="1">
    <location>
        <begin position="1"/>
        <end position="101"/>
    </location>
</feature>
<organism evidence="2">
    <name type="scientific">mine drainage metagenome</name>
    <dbReference type="NCBI Taxonomy" id="410659"/>
    <lineage>
        <taxon>unclassified sequences</taxon>
        <taxon>metagenomes</taxon>
        <taxon>ecological metagenomes</taxon>
    </lineage>
</organism>
<dbReference type="SUPFAM" id="SSF53098">
    <property type="entry name" value="Ribonuclease H-like"/>
    <property type="match status" value="1"/>
</dbReference>
<dbReference type="InterPro" id="IPR036397">
    <property type="entry name" value="RNaseH_sf"/>
</dbReference>
<dbReference type="GO" id="GO:0003676">
    <property type="term" value="F:nucleic acid binding"/>
    <property type="evidence" value="ECO:0007669"/>
    <property type="project" value="InterPro"/>
</dbReference>
<feature type="non-terminal residue" evidence="2">
    <location>
        <position position="193"/>
    </location>
</feature>
<reference evidence="2" key="2">
    <citation type="journal article" date="2014" name="ISME J.">
        <title>Microbial stratification in low pH oxic and suboxic macroscopic growths along an acid mine drainage.</title>
        <authorList>
            <person name="Mendez-Garcia C."/>
            <person name="Mesa V."/>
            <person name="Sprenger R.R."/>
            <person name="Richter M."/>
            <person name="Diez M.S."/>
            <person name="Solano J."/>
            <person name="Bargiela R."/>
            <person name="Golyshina O.V."/>
            <person name="Manteca A."/>
            <person name="Ramos J.L."/>
            <person name="Gallego J.R."/>
            <person name="Llorente I."/>
            <person name="Martins Dos Santos V.A."/>
            <person name="Jensen O.N."/>
            <person name="Pelaez A.I."/>
            <person name="Sanchez J."/>
            <person name="Ferrer M."/>
        </authorList>
    </citation>
    <scope>NUCLEOTIDE SEQUENCE</scope>
</reference>
<protein>
    <submittedName>
        <fullName evidence="2">Integrase catalytic region</fullName>
    </submittedName>
</protein>
<gene>
    <name evidence="2" type="ORF">B1A_08526</name>
</gene>
<dbReference type="Gene3D" id="3.30.420.10">
    <property type="entry name" value="Ribonuclease H-like superfamily/Ribonuclease H"/>
    <property type="match status" value="1"/>
</dbReference>
<name>T1AXM0_9ZZZZ</name>
<accession>T1AXM0</accession>
<evidence type="ECO:0000313" key="2">
    <source>
        <dbReference type="EMBL" id="EQD65386.1"/>
    </source>
</evidence>
<dbReference type="AlphaFoldDB" id="T1AXM0"/>
<dbReference type="Pfam" id="PF00665">
    <property type="entry name" value="rve"/>
    <property type="match status" value="1"/>
</dbReference>
<dbReference type="PROSITE" id="PS50994">
    <property type="entry name" value="INTEGRASE"/>
    <property type="match status" value="1"/>
</dbReference>
<sequence>MHQGDQDGQKGVYHINAVDCVTQYQVVATCEKISEAYLIPVLKEMIEAFPFVILGIHADNGSEYINYQVAKLLKKLLIELTKSRPRHSNDNALAESKNASVVRKHLGYAHIPQVFAQEVNTFCREHLNPYVNFHRPCFFPRTVTDAKGKEKKSYRYEDMKTPFEKFKSLPCSESCLKPGVTMAQLEKMSLSKT</sequence>
<comment type="caution">
    <text evidence="2">The sequence shown here is derived from an EMBL/GenBank/DDBJ whole genome shotgun (WGS) entry which is preliminary data.</text>
</comment>
<dbReference type="InterPro" id="IPR012337">
    <property type="entry name" value="RNaseH-like_sf"/>
</dbReference>
<dbReference type="EMBL" id="AUZX01006084">
    <property type="protein sequence ID" value="EQD65386.1"/>
    <property type="molecule type" value="Genomic_DNA"/>
</dbReference>
<evidence type="ECO:0000259" key="1">
    <source>
        <dbReference type="PROSITE" id="PS50994"/>
    </source>
</evidence>